<keyword evidence="2" id="KW-1185">Reference proteome</keyword>
<proteinExistence type="predicted"/>
<evidence type="ECO:0000313" key="2">
    <source>
        <dbReference type="Proteomes" id="UP000823388"/>
    </source>
</evidence>
<dbReference type="Proteomes" id="UP000823388">
    <property type="component" value="Chromosome 6N"/>
</dbReference>
<reference evidence="1" key="1">
    <citation type="submission" date="2020-05" db="EMBL/GenBank/DDBJ databases">
        <title>WGS assembly of Panicum virgatum.</title>
        <authorList>
            <person name="Lovell J.T."/>
            <person name="Jenkins J."/>
            <person name="Shu S."/>
            <person name="Juenger T.E."/>
            <person name="Schmutz J."/>
        </authorList>
    </citation>
    <scope>NUCLEOTIDE SEQUENCE</scope>
    <source>
        <strain evidence="1">AP13</strain>
    </source>
</reference>
<dbReference type="AlphaFoldDB" id="A0A8T0QX89"/>
<gene>
    <name evidence="1" type="ORF">PVAP13_6NG198303</name>
</gene>
<dbReference type="EMBL" id="CM029048">
    <property type="protein sequence ID" value="KAG2577598.1"/>
    <property type="molecule type" value="Genomic_DNA"/>
</dbReference>
<comment type="caution">
    <text evidence="1">The sequence shown here is derived from an EMBL/GenBank/DDBJ whole genome shotgun (WGS) entry which is preliminary data.</text>
</comment>
<name>A0A8T0QX89_PANVG</name>
<accession>A0A8T0QX89</accession>
<organism evidence="1 2">
    <name type="scientific">Panicum virgatum</name>
    <name type="common">Blackwell switchgrass</name>
    <dbReference type="NCBI Taxonomy" id="38727"/>
    <lineage>
        <taxon>Eukaryota</taxon>
        <taxon>Viridiplantae</taxon>
        <taxon>Streptophyta</taxon>
        <taxon>Embryophyta</taxon>
        <taxon>Tracheophyta</taxon>
        <taxon>Spermatophyta</taxon>
        <taxon>Magnoliopsida</taxon>
        <taxon>Liliopsida</taxon>
        <taxon>Poales</taxon>
        <taxon>Poaceae</taxon>
        <taxon>PACMAD clade</taxon>
        <taxon>Panicoideae</taxon>
        <taxon>Panicodae</taxon>
        <taxon>Paniceae</taxon>
        <taxon>Panicinae</taxon>
        <taxon>Panicum</taxon>
        <taxon>Panicum sect. Hiantes</taxon>
    </lineage>
</organism>
<evidence type="ECO:0000313" key="1">
    <source>
        <dbReference type="EMBL" id="KAG2577598.1"/>
    </source>
</evidence>
<protein>
    <submittedName>
        <fullName evidence="1">Uncharacterized protein</fullName>
    </submittedName>
</protein>
<sequence>MTAAAGLLPRIFSSIVLSPSITRQQPWLWGSEGLVSPTALAGRAACRWGQMVRCCSASDAGCCLAAATSAVLGRAAGVLGSLRRKRVSVLGSGLCAYSLPHSLPSSPLRPPASSIRSIKQILYKRRPNHFIRTSRLRTILFLKKHDIFCFFSIRITSNR</sequence>